<evidence type="ECO:0000313" key="3">
    <source>
        <dbReference type="EMBL" id="GAS87397.1"/>
    </source>
</evidence>
<reference evidence="4" key="2">
    <citation type="submission" date="2016-02" db="EMBL/GenBank/DDBJ databases">
        <title>Draft genome sequence of five rapidly growing Mycobacterium species.</title>
        <authorList>
            <person name="Katahira K."/>
            <person name="Gotou Y."/>
            <person name="Iida K."/>
            <person name="Ogura Y."/>
            <person name="Hayashi T."/>
        </authorList>
    </citation>
    <scope>NUCLEOTIDE SEQUENCE [LARGE SCALE GENOMIC DNA]</scope>
    <source>
        <strain evidence="4">JCM15654</strain>
    </source>
</reference>
<dbReference type="AlphaFoldDB" id="A0A100VWP2"/>
<keyword evidence="2" id="KW-0732">Signal</keyword>
<evidence type="ECO:0000256" key="2">
    <source>
        <dbReference type="SAM" id="SignalP"/>
    </source>
</evidence>
<organism evidence="3 4">
    <name type="scientific">Mycolicibacterium brisbanense</name>
    <dbReference type="NCBI Taxonomy" id="146020"/>
    <lineage>
        <taxon>Bacteria</taxon>
        <taxon>Bacillati</taxon>
        <taxon>Actinomycetota</taxon>
        <taxon>Actinomycetes</taxon>
        <taxon>Mycobacteriales</taxon>
        <taxon>Mycobacteriaceae</taxon>
        <taxon>Mycolicibacterium</taxon>
    </lineage>
</organism>
<name>A0A100VWP2_9MYCO</name>
<dbReference type="EMBL" id="BCSX01000018">
    <property type="protein sequence ID" value="GAS87397.1"/>
    <property type="molecule type" value="Genomic_DNA"/>
</dbReference>
<accession>A0A100VWP2</accession>
<evidence type="ECO:0000256" key="1">
    <source>
        <dbReference type="SAM" id="MobiDB-lite"/>
    </source>
</evidence>
<dbReference type="RefSeq" id="WP_062828254.1">
    <property type="nucleotide sequence ID" value="NZ_BCSX01000018.1"/>
</dbReference>
<feature type="region of interest" description="Disordered" evidence="1">
    <location>
        <begin position="104"/>
        <end position="141"/>
    </location>
</feature>
<sequence length="141" mass="13969">MSKLVGKAAMAIGAAAIPVGMLATGVASADDYAGKTYADAQSALSAASMKGVIATRSGDTLPDDKCVVTSSEKAPWIKGDKFAAVTDTVLLNLNCSATVASATQAGNSAASPEGRAAIAAAQQQAAQDQAQAAADQSNKKH</sequence>
<feature type="chain" id="PRO_5007089637" evidence="2">
    <location>
        <begin position="30"/>
        <end position="141"/>
    </location>
</feature>
<dbReference type="OrthoDB" id="4639663at2"/>
<gene>
    <name evidence="3" type="ORF">RMCB_1493</name>
</gene>
<feature type="signal peptide" evidence="2">
    <location>
        <begin position="1"/>
        <end position="29"/>
    </location>
</feature>
<reference evidence="4" key="1">
    <citation type="journal article" date="2016" name="Genome Announc.">
        <title>Draft Genome Sequences of Five Rapidly Growing Mycobacterium Species, M. thermoresistibile, M. fortuitum subsp. acetamidolyticum, M. canariasense, M. brisbanense, and M. novocastrense.</title>
        <authorList>
            <person name="Katahira K."/>
            <person name="Ogura Y."/>
            <person name="Gotoh Y."/>
            <person name="Hayashi T."/>
        </authorList>
    </citation>
    <scope>NUCLEOTIDE SEQUENCE [LARGE SCALE GENOMIC DNA]</scope>
    <source>
        <strain evidence="4">JCM15654</strain>
    </source>
</reference>
<evidence type="ECO:0000313" key="4">
    <source>
        <dbReference type="Proteomes" id="UP000069620"/>
    </source>
</evidence>
<protein>
    <submittedName>
        <fullName evidence="3">Uncharacterized protein</fullName>
    </submittedName>
</protein>
<dbReference type="Proteomes" id="UP000069620">
    <property type="component" value="Unassembled WGS sequence"/>
</dbReference>
<proteinExistence type="predicted"/>
<comment type="caution">
    <text evidence="3">The sequence shown here is derived from an EMBL/GenBank/DDBJ whole genome shotgun (WGS) entry which is preliminary data.</text>
</comment>
<feature type="compositionally biased region" description="Low complexity" evidence="1">
    <location>
        <begin position="116"/>
        <end position="141"/>
    </location>
</feature>
<keyword evidence="4" id="KW-1185">Reference proteome</keyword>